<keyword evidence="5" id="KW-1185">Reference proteome</keyword>
<dbReference type="STRING" id="742152.A0A2H3JVV4"/>
<keyword evidence="1" id="KW-0813">Transport</keyword>
<sequence length="155" mass="17168">MTNDLVDIVQNADLQEWQEIFVMLCTFASQEATEACTINFRRNATLTYLTAEHLERLVNIWIEELVEEERQLVSDDGLNGSQLSSRKKVTISHYLKLTPEDYHGSPGSALDFKVSYGHLLKAASTTPVLERTVPLPPAVLRAAPIASTGSSYATS</sequence>
<keyword evidence="2" id="KW-0853">WD repeat</keyword>
<keyword evidence="3" id="KW-0677">Repeat</keyword>
<dbReference type="PANTHER" id="PTHR13923:SF11">
    <property type="entry name" value="SECRETORY 31, ISOFORM D"/>
    <property type="match status" value="1"/>
</dbReference>
<dbReference type="GO" id="GO:0090110">
    <property type="term" value="P:COPII-coated vesicle cargo loading"/>
    <property type="evidence" value="ECO:0007669"/>
    <property type="project" value="TreeGrafter"/>
</dbReference>
<dbReference type="GO" id="GO:0005198">
    <property type="term" value="F:structural molecule activity"/>
    <property type="evidence" value="ECO:0007669"/>
    <property type="project" value="TreeGrafter"/>
</dbReference>
<dbReference type="PANTHER" id="PTHR13923">
    <property type="entry name" value="SEC31-RELATED PROTEIN"/>
    <property type="match status" value="1"/>
</dbReference>
<evidence type="ECO:0000256" key="1">
    <source>
        <dbReference type="ARBA" id="ARBA00022448"/>
    </source>
</evidence>
<accession>A0A2H3JVV4</accession>
<evidence type="ECO:0000256" key="2">
    <source>
        <dbReference type="ARBA" id="ARBA00022574"/>
    </source>
</evidence>
<gene>
    <name evidence="4" type="ORF">WOLCODRAFT_17418</name>
</gene>
<proteinExistence type="predicted"/>
<evidence type="ECO:0000256" key="3">
    <source>
        <dbReference type="ARBA" id="ARBA00022737"/>
    </source>
</evidence>
<dbReference type="OrthoDB" id="3254524at2759"/>
<dbReference type="GO" id="GO:0030127">
    <property type="term" value="C:COPII vesicle coat"/>
    <property type="evidence" value="ECO:0007669"/>
    <property type="project" value="TreeGrafter"/>
</dbReference>
<protein>
    <submittedName>
        <fullName evidence="4">Uncharacterized protein</fullName>
    </submittedName>
</protein>
<dbReference type="InterPro" id="IPR040251">
    <property type="entry name" value="SEC31-like"/>
</dbReference>
<dbReference type="AlphaFoldDB" id="A0A2H3JVV4"/>
<evidence type="ECO:0000313" key="5">
    <source>
        <dbReference type="Proteomes" id="UP000218811"/>
    </source>
</evidence>
<dbReference type="GO" id="GO:0070971">
    <property type="term" value="C:endoplasmic reticulum exit site"/>
    <property type="evidence" value="ECO:0007669"/>
    <property type="project" value="TreeGrafter"/>
</dbReference>
<dbReference type="Gene3D" id="1.25.40.1030">
    <property type="match status" value="1"/>
</dbReference>
<evidence type="ECO:0000313" key="4">
    <source>
        <dbReference type="EMBL" id="PCH41968.1"/>
    </source>
</evidence>
<name>A0A2H3JVV4_WOLCO</name>
<reference evidence="4 5" key="1">
    <citation type="journal article" date="2012" name="Science">
        <title>The Paleozoic origin of enzymatic lignin decomposition reconstructed from 31 fungal genomes.</title>
        <authorList>
            <person name="Floudas D."/>
            <person name="Binder M."/>
            <person name="Riley R."/>
            <person name="Barry K."/>
            <person name="Blanchette R.A."/>
            <person name="Henrissat B."/>
            <person name="Martinez A.T."/>
            <person name="Otillar R."/>
            <person name="Spatafora J.W."/>
            <person name="Yadav J.S."/>
            <person name="Aerts A."/>
            <person name="Benoit I."/>
            <person name="Boyd A."/>
            <person name="Carlson A."/>
            <person name="Copeland A."/>
            <person name="Coutinho P.M."/>
            <person name="de Vries R.P."/>
            <person name="Ferreira P."/>
            <person name="Findley K."/>
            <person name="Foster B."/>
            <person name="Gaskell J."/>
            <person name="Glotzer D."/>
            <person name="Gorecki P."/>
            <person name="Heitman J."/>
            <person name="Hesse C."/>
            <person name="Hori C."/>
            <person name="Igarashi K."/>
            <person name="Jurgens J.A."/>
            <person name="Kallen N."/>
            <person name="Kersten P."/>
            <person name="Kohler A."/>
            <person name="Kuees U."/>
            <person name="Kumar T.K.A."/>
            <person name="Kuo A."/>
            <person name="LaButti K."/>
            <person name="Larrondo L.F."/>
            <person name="Lindquist E."/>
            <person name="Ling A."/>
            <person name="Lombard V."/>
            <person name="Lucas S."/>
            <person name="Lundell T."/>
            <person name="Martin R."/>
            <person name="McLaughlin D.J."/>
            <person name="Morgenstern I."/>
            <person name="Morin E."/>
            <person name="Murat C."/>
            <person name="Nagy L.G."/>
            <person name="Nolan M."/>
            <person name="Ohm R.A."/>
            <person name="Patyshakuliyeva A."/>
            <person name="Rokas A."/>
            <person name="Ruiz-Duenas F.J."/>
            <person name="Sabat G."/>
            <person name="Salamov A."/>
            <person name="Samejima M."/>
            <person name="Schmutz J."/>
            <person name="Slot J.C."/>
            <person name="St John F."/>
            <person name="Stenlid J."/>
            <person name="Sun H."/>
            <person name="Sun S."/>
            <person name="Syed K."/>
            <person name="Tsang A."/>
            <person name="Wiebenga A."/>
            <person name="Young D."/>
            <person name="Pisabarro A."/>
            <person name="Eastwood D.C."/>
            <person name="Martin F."/>
            <person name="Cullen D."/>
            <person name="Grigoriev I.V."/>
            <person name="Hibbett D.S."/>
        </authorList>
    </citation>
    <scope>NUCLEOTIDE SEQUENCE [LARGE SCALE GENOMIC DNA]</scope>
    <source>
        <strain evidence="4 5">MD-104</strain>
    </source>
</reference>
<dbReference type="EMBL" id="KB468124">
    <property type="protein sequence ID" value="PCH41968.1"/>
    <property type="molecule type" value="Genomic_DNA"/>
</dbReference>
<organism evidence="4 5">
    <name type="scientific">Wolfiporia cocos (strain MD-104)</name>
    <name type="common">Brown rot fungus</name>
    <dbReference type="NCBI Taxonomy" id="742152"/>
    <lineage>
        <taxon>Eukaryota</taxon>
        <taxon>Fungi</taxon>
        <taxon>Dikarya</taxon>
        <taxon>Basidiomycota</taxon>
        <taxon>Agaricomycotina</taxon>
        <taxon>Agaricomycetes</taxon>
        <taxon>Polyporales</taxon>
        <taxon>Phaeolaceae</taxon>
        <taxon>Wolfiporia</taxon>
    </lineage>
</organism>
<dbReference type="Proteomes" id="UP000218811">
    <property type="component" value="Unassembled WGS sequence"/>
</dbReference>
<dbReference type="GO" id="GO:0007029">
    <property type="term" value="P:endoplasmic reticulum organization"/>
    <property type="evidence" value="ECO:0007669"/>
    <property type="project" value="TreeGrafter"/>
</dbReference>